<reference evidence="3" key="2">
    <citation type="submission" date="2020-09" db="EMBL/GenBank/DDBJ databases">
        <authorList>
            <person name="Sun Q."/>
            <person name="Ohkuma M."/>
        </authorList>
    </citation>
    <scope>NUCLEOTIDE SEQUENCE</scope>
    <source>
        <strain evidence="3">JCM 4646</strain>
    </source>
</reference>
<dbReference type="SMART" id="SM00530">
    <property type="entry name" value="HTH_XRE"/>
    <property type="match status" value="1"/>
</dbReference>
<dbReference type="Pfam" id="PF19054">
    <property type="entry name" value="DUF5753"/>
    <property type="match status" value="1"/>
</dbReference>
<dbReference type="InterPro" id="IPR010982">
    <property type="entry name" value="Lambda_DNA-bd_dom_sf"/>
</dbReference>
<proteinExistence type="predicted"/>
<dbReference type="PROSITE" id="PS50943">
    <property type="entry name" value="HTH_CROC1"/>
    <property type="match status" value="1"/>
</dbReference>
<feature type="compositionally biased region" description="Polar residues" evidence="1">
    <location>
        <begin position="39"/>
        <end position="51"/>
    </location>
</feature>
<keyword evidence="4" id="KW-1185">Reference proteome</keyword>
<dbReference type="EMBL" id="BNBO01000022">
    <property type="protein sequence ID" value="GHH74261.1"/>
    <property type="molecule type" value="Genomic_DNA"/>
</dbReference>
<sequence length="379" mass="41942">MGPPPVYELPTCAPQGVRDRGRARTLTQSEGTIAFRSQASVPGGSVTSDQGCQGPMSLRGLAVPRPRPDTGSTISSAVLFGGEFRHAREAAGYSQAGLAKLLHCDRTLITRIENGGRIPQEKFIKQCDEVLLMGGVLIRIWKRVDWYAEVEHPDWFQRFAQMEAEAVAIRAYQVSRIYGLLQTEEYARALFTRGAAAGNPDLIEERVAARMSRQHRFLADDGPLLVVVLDESAIRRNVGGPAVMRGQLEHLLEVSRRPNIAIQVAPFESADLAPPKTSMTFIKLPDGHEWVYSESLGRGHFSDDPSVLVRHAQIYDVLRTDVLSGRESTALITSAMEGYSAHDESRSQHGDLAQEQLQRGRRRRVHRGGPRIPGPRPRT</sequence>
<dbReference type="AlphaFoldDB" id="A0A919KWD5"/>
<evidence type="ECO:0000256" key="1">
    <source>
        <dbReference type="SAM" id="MobiDB-lite"/>
    </source>
</evidence>
<feature type="region of interest" description="Disordered" evidence="1">
    <location>
        <begin position="39"/>
        <end position="69"/>
    </location>
</feature>
<organism evidence="3 4">
    <name type="scientific">Kitasatospora indigofera</name>
    <dbReference type="NCBI Taxonomy" id="67307"/>
    <lineage>
        <taxon>Bacteria</taxon>
        <taxon>Bacillati</taxon>
        <taxon>Actinomycetota</taxon>
        <taxon>Actinomycetes</taxon>
        <taxon>Kitasatosporales</taxon>
        <taxon>Streptomycetaceae</taxon>
        <taxon>Kitasatospora</taxon>
    </lineage>
</organism>
<name>A0A919KWD5_9ACTN</name>
<gene>
    <name evidence="3" type="ORF">GCM10018781_40530</name>
</gene>
<dbReference type="SUPFAM" id="SSF47413">
    <property type="entry name" value="lambda repressor-like DNA-binding domains"/>
    <property type="match status" value="1"/>
</dbReference>
<dbReference type="Pfam" id="PF13560">
    <property type="entry name" value="HTH_31"/>
    <property type="match status" value="1"/>
</dbReference>
<feature type="compositionally biased region" description="Basic and acidic residues" evidence="1">
    <location>
        <begin position="340"/>
        <end position="349"/>
    </location>
</feature>
<dbReference type="InterPro" id="IPR001387">
    <property type="entry name" value="Cro/C1-type_HTH"/>
</dbReference>
<dbReference type="GO" id="GO:0003677">
    <property type="term" value="F:DNA binding"/>
    <property type="evidence" value="ECO:0007669"/>
    <property type="project" value="InterPro"/>
</dbReference>
<dbReference type="Gene3D" id="1.10.260.40">
    <property type="entry name" value="lambda repressor-like DNA-binding domains"/>
    <property type="match status" value="1"/>
</dbReference>
<evidence type="ECO:0000313" key="3">
    <source>
        <dbReference type="EMBL" id="GHH74261.1"/>
    </source>
</evidence>
<dbReference type="CDD" id="cd00093">
    <property type="entry name" value="HTH_XRE"/>
    <property type="match status" value="1"/>
</dbReference>
<accession>A0A919KWD5</accession>
<dbReference type="Proteomes" id="UP000617734">
    <property type="component" value="Unassembled WGS sequence"/>
</dbReference>
<dbReference type="InterPro" id="IPR043917">
    <property type="entry name" value="DUF5753"/>
</dbReference>
<feature type="domain" description="HTH cro/C1-type" evidence="2">
    <location>
        <begin position="84"/>
        <end position="147"/>
    </location>
</feature>
<evidence type="ECO:0000313" key="4">
    <source>
        <dbReference type="Proteomes" id="UP000617734"/>
    </source>
</evidence>
<reference evidence="3" key="1">
    <citation type="journal article" date="2014" name="Int. J. Syst. Evol. Microbiol.">
        <title>Complete genome sequence of Corynebacterium casei LMG S-19264T (=DSM 44701T), isolated from a smear-ripened cheese.</title>
        <authorList>
            <consortium name="US DOE Joint Genome Institute (JGI-PGF)"/>
            <person name="Walter F."/>
            <person name="Albersmeier A."/>
            <person name="Kalinowski J."/>
            <person name="Ruckert C."/>
        </authorList>
    </citation>
    <scope>NUCLEOTIDE SEQUENCE</scope>
    <source>
        <strain evidence="3">JCM 4646</strain>
    </source>
</reference>
<feature type="compositionally biased region" description="Basic residues" evidence="1">
    <location>
        <begin position="359"/>
        <end position="369"/>
    </location>
</feature>
<protein>
    <recommendedName>
        <fullName evidence="2">HTH cro/C1-type domain-containing protein</fullName>
    </recommendedName>
</protein>
<evidence type="ECO:0000259" key="2">
    <source>
        <dbReference type="PROSITE" id="PS50943"/>
    </source>
</evidence>
<comment type="caution">
    <text evidence="3">The sequence shown here is derived from an EMBL/GenBank/DDBJ whole genome shotgun (WGS) entry which is preliminary data.</text>
</comment>
<feature type="region of interest" description="Disordered" evidence="1">
    <location>
        <begin position="339"/>
        <end position="379"/>
    </location>
</feature>